<proteinExistence type="predicted"/>
<evidence type="ECO:0000256" key="1">
    <source>
        <dbReference type="SAM" id="MobiDB-lite"/>
    </source>
</evidence>
<evidence type="ECO:0000313" key="3">
    <source>
        <dbReference type="Proteomes" id="UP000782312"/>
    </source>
</evidence>
<feature type="region of interest" description="Disordered" evidence="1">
    <location>
        <begin position="1"/>
        <end position="77"/>
    </location>
</feature>
<feature type="compositionally biased region" description="Basic and acidic residues" evidence="1">
    <location>
        <begin position="22"/>
        <end position="38"/>
    </location>
</feature>
<sequence>MNREDARRKGTAEAAGGPGARKKNEDKTKPGLDARHLPDVVGDEGGGTSGGGIPFALSGAIPREPEEKGGKQKKDKG</sequence>
<organism evidence="2 3">
    <name type="scientific">Tectimicrobiota bacterium</name>
    <dbReference type="NCBI Taxonomy" id="2528274"/>
    <lineage>
        <taxon>Bacteria</taxon>
        <taxon>Pseudomonadati</taxon>
        <taxon>Nitrospinota/Tectimicrobiota group</taxon>
        <taxon>Candidatus Tectimicrobiota</taxon>
    </lineage>
</organism>
<accession>A0A932I0S0</accession>
<protein>
    <submittedName>
        <fullName evidence="2">Uncharacterized protein</fullName>
    </submittedName>
</protein>
<evidence type="ECO:0000313" key="2">
    <source>
        <dbReference type="EMBL" id="MBI3127159.1"/>
    </source>
</evidence>
<comment type="caution">
    <text evidence="2">The sequence shown here is derived from an EMBL/GenBank/DDBJ whole genome shotgun (WGS) entry which is preliminary data.</text>
</comment>
<reference evidence="2" key="1">
    <citation type="submission" date="2020-07" db="EMBL/GenBank/DDBJ databases">
        <title>Huge and variable diversity of episymbiotic CPR bacteria and DPANN archaea in groundwater ecosystems.</title>
        <authorList>
            <person name="He C.Y."/>
            <person name="Keren R."/>
            <person name="Whittaker M."/>
            <person name="Farag I.F."/>
            <person name="Doudna J."/>
            <person name="Cate J.H.D."/>
            <person name="Banfield J.F."/>
        </authorList>
    </citation>
    <scope>NUCLEOTIDE SEQUENCE</scope>
    <source>
        <strain evidence="2">NC_groundwater_763_Ag_S-0.2um_68_21</strain>
    </source>
</reference>
<feature type="compositionally biased region" description="Basic and acidic residues" evidence="1">
    <location>
        <begin position="63"/>
        <end position="77"/>
    </location>
</feature>
<name>A0A932I0S0_UNCTE</name>
<dbReference type="AlphaFoldDB" id="A0A932I0S0"/>
<feature type="compositionally biased region" description="Basic and acidic residues" evidence="1">
    <location>
        <begin position="1"/>
        <end position="11"/>
    </location>
</feature>
<dbReference type="Proteomes" id="UP000782312">
    <property type="component" value="Unassembled WGS sequence"/>
</dbReference>
<gene>
    <name evidence="2" type="ORF">HYZ11_06115</name>
</gene>
<feature type="compositionally biased region" description="Gly residues" evidence="1">
    <location>
        <begin position="43"/>
        <end position="53"/>
    </location>
</feature>
<dbReference type="EMBL" id="JACPUR010000016">
    <property type="protein sequence ID" value="MBI3127159.1"/>
    <property type="molecule type" value="Genomic_DNA"/>
</dbReference>